<dbReference type="OrthoDB" id="301434at2759"/>
<evidence type="ECO:0000259" key="10">
    <source>
        <dbReference type="SMART" id="SM00014"/>
    </source>
</evidence>
<evidence type="ECO:0000256" key="8">
    <source>
        <dbReference type="SAM" id="MobiDB-lite"/>
    </source>
</evidence>
<accession>A0A6G1HKT1</accession>
<dbReference type="Pfam" id="PF01569">
    <property type="entry name" value="PAP2"/>
    <property type="match status" value="1"/>
</dbReference>
<evidence type="ECO:0000313" key="11">
    <source>
        <dbReference type="EMBL" id="KAF2396602.1"/>
    </source>
</evidence>
<comment type="similarity">
    <text evidence="7">Belongs to the type 2 lipid phosphate phosphatase family.</text>
</comment>
<dbReference type="Gene3D" id="1.20.144.10">
    <property type="entry name" value="Phosphatidic acid phosphatase type 2/haloperoxidase"/>
    <property type="match status" value="1"/>
</dbReference>
<dbReference type="PANTHER" id="PTHR14969:SF28">
    <property type="entry name" value="DIHYDROSPHINGOSINE 1-PHOSPHATE PHOSPHATASE LCB3-RELATED"/>
    <property type="match status" value="1"/>
</dbReference>
<evidence type="ECO:0000256" key="7">
    <source>
        <dbReference type="ARBA" id="ARBA00038324"/>
    </source>
</evidence>
<keyword evidence="5 9" id="KW-1133">Transmembrane helix</keyword>
<keyword evidence="6 9" id="KW-0472">Membrane</keyword>
<evidence type="ECO:0000256" key="4">
    <source>
        <dbReference type="ARBA" id="ARBA00022824"/>
    </source>
</evidence>
<dbReference type="Proteomes" id="UP000799640">
    <property type="component" value="Unassembled WGS sequence"/>
</dbReference>
<reference evidence="11" key="1">
    <citation type="journal article" date="2020" name="Stud. Mycol.">
        <title>101 Dothideomycetes genomes: a test case for predicting lifestyles and emergence of pathogens.</title>
        <authorList>
            <person name="Haridas S."/>
            <person name="Albert R."/>
            <person name="Binder M."/>
            <person name="Bloem J."/>
            <person name="Labutti K."/>
            <person name="Salamov A."/>
            <person name="Andreopoulos B."/>
            <person name="Baker S."/>
            <person name="Barry K."/>
            <person name="Bills G."/>
            <person name="Bluhm B."/>
            <person name="Cannon C."/>
            <person name="Castanera R."/>
            <person name="Culley D."/>
            <person name="Daum C."/>
            <person name="Ezra D."/>
            <person name="Gonzalez J."/>
            <person name="Henrissat B."/>
            <person name="Kuo A."/>
            <person name="Liang C."/>
            <person name="Lipzen A."/>
            <person name="Lutzoni F."/>
            <person name="Magnuson J."/>
            <person name="Mondo S."/>
            <person name="Nolan M."/>
            <person name="Ohm R."/>
            <person name="Pangilinan J."/>
            <person name="Park H.-J."/>
            <person name="Ramirez L."/>
            <person name="Alfaro M."/>
            <person name="Sun H."/>
            <person name="Tritt A."/>
            <person name="Yoshinaga Y."/>
            <person name="Zwiers L.-H."/>
            <person name="Turgeon B."/>
            <person name="Goodwin S."/>
            <person name="Spatafora J."/>
            <person name="Crous P."/>
            <person name="Grigoriev I."/>
        </authorList>
    </citation>
    <scope>NUCLEOTIDE SEQUENCE</scope>
    <source>
        <strain evidence="11">CBS 262.69</strain>
    </source>
</reference>
<name>A0A6G1HKT1_9PEZI</name>
<evidence type="ECO:0000256" key="9">
    <source>
        <dbReference type="SAM" id="Phobius"/>
    </source>
</evidence>
<organism evidence="11 12">
    <name type="scientific">Trichodelitschia bisporula</name>
    <dbReference type="NCBI Taxonomy" id="703511"/>
    <lineage>
        <taxon>Eukaryota</taxon>
        <taxon>Fungi</taxon>
        <taxon>Dikarya</taxon>
        <taxon>Ascomycota</taxon>
        <taxon>Pezizomycotina</taxon>
        <taxon>Dothideomycetes</taxon>
        <taxon>Dothideomycetes incertae sedis</taxon>
        <taxon>Phaeotrichales</taxon>
        <taxon>Phaeotrichaceae</taxon>
        <taxon>Trichodelitschia</taxon>
    </lineage>
</organism>
<keyword evidence="12" id="KW-1185">Reference proteome</keyword>
<dbReference type="AlphaFoldDB" id="A0A6G1HKT1"/>
<feature type="transmembrane region" description="Helical" evidence="9">
    <location>
        <begin position="214"/>
        <end position="234"/>
    </location>
</feature>
<evidence type="ECO:0000256" key="3">
    <source>
        <dbReference type="ARBA" id="ARBA00022801"/>
    </source>
</evidence>
<feature type="domain" description="Phosphatidic acid phosphatase type 2/haloperoxidase" evidence="10">
    <location>
        <begin position="114"/>
        <end position="232"/>
    </location>
</feature>
<keyword evidence="3" id="KW-0378">Hydrolase</keyword>
<dbReference type="GO" id="GO:0042392">
    <property type="term" value="F:sphingosine-1-phosphate phosphatase activity"/>
    <property type="evidence" value="ECO:0007669"/>
    <property type="project" value="TreeGrafter"/>
</dbReference>
<dbReference type="EMBL" id="ML996706">
    <property type="protein sequence ID" value="KAF2396602.1"/>
    <property type="molecule type" value="Genomic_DNA"/>
</dbReference>
<evidence type="ECO:0000256" key="1">
    <source>
        <dbReference type="ARBA" id="ARBA00004477"/>
    </source>
</evidence>
<feature type="transmembrane region" description="Helical" evidence="9">
    <location>
        <begin position="83"/>
        <end position="105"/>
    </location>
</feature>
<dbReference type="PANTHER" id="PTHR14969">
    <property type="entry name" value="SPHINGOSINE-1-PHOSPHATE PHOSPHOHYDROLASE"/>
    <property type="match status" value="1"/>
</dbReference>
<dbReference type="InterPro" id="IPR000326">
    <property type="entry name" value="PAP2/HPO"/>
</dbReference>
<feature type="transmembrane region" description="Helical" evidence="9">
    <location>
        <begin position="273"/>
        <end position="291"/>
    </location>
</feature>
<evidence type="ECO:0000256" key="5">
    <source>
        <dbReference type="ARBA" id="ARBA00022989"/>
    </source>
</evidence>
<comment type="subcellular location">
    <subcellularLocation>
        <location evidence="1">Endoplasmic reticulum membrane</location>
        <topology evidence="1">Multi-pass membrane protein</topology>
    </subcellularLocation>
</comment>
<feature type="region of interest" description="Disordered" evidence="8">
    <location>
        <begin position="426"/>
        <end position="452"/>
    </location>
</feature>
<gene>
    <name evidence="11" type="ORF">EJ06DRAFT_226707</name>
</gene>
<sequence>MMHDAPAAPPAGSTPALQTPIDLENAAEKKILDAGMRPVDHYVARLSRWRYAFRQALIPVVRYETPYLARLQARFRTPTLDSYFAFTANLGTHTFFMVMLPVLFWCGYTRLGRAMVHLLALGVIISGIIKDLLCLPRPLSPPLQRITMSGSAALEYGFPSTHSTNAISVVVYALYELRTTNELSWGVSTGLQALCWTYGTSIVFGRLYCGMHGFLDVVVGSALGALIAVVQILAGDAFDTWIHDGPILNILLLLTVILAVVRTHPEPADDCPCFDDSVCFAGVLIGVSLAFRHYANGPYSLPHPYPGTTPYSFASLGWPTTLARVALGVLLIFAWRATAKSLLLRTLPPLFRVIELGGADLPRRFFLKASQYDSVPKLRHDDNVLPSAAEVAQLVGDVRRRRGRAVSVGPQSVADAYEALAYRQEQRRKSLSAEPESPRGPTEGLGENEEERERAERREIFRGVEKPRVRYDVEVVTKLIVYAGIGWLAVEVSPVVFELSGLGLGSLHL</sequence>
<evidence type="ECO:0000256" key="2">
    <source>
        <dbReference type="ARBA" id="ARBA00022692"/>
    </source>
</evidence>
<proteinExistence type="inferred from homology"/>
<dbReference type="SMART" id="SM00014">
    <property type="entry name" value="acidPPc"/>
    <property type="match status" value="1"/>
</dbReference>
<dbReference type="CDD" id="cd03388">
    <property type="entry name" value="PAP2_SPPase1"/>
    <property type="match status" value="1"/>
</dbReference>
<feature type="transmembrane region" description="Helical" evidence="9">
    <location>
        <begin position="240"/>
        <end position="261"/>
    </location>
</feature>
<feature type="transmembrane region" description="Helical" evidence="9">
    <location>
        <begin position="311"/>
        <end position="335"/>
    </location>
</feature>
<keyword evidence="4" id="KW-0256">Endoplasmic reticulum</keyword>
<dbReference type="SUPFAM" id="SSF48317">
    <property type="entry name" value="Acid phosphatase/Vanadium-dependent haloperoxidase"/>
    <property type="match status" value="1"/>
</dbReference>
<dbReference type="GO" id="GO:0005789">
    <property type="term" value="C:endoplasmic reticulum membrane"/>
    <property type="evidence" value="ECO:0007669"/>
    <property type="project" value="UniProtKB-SubCell"/>
</dbReference>
<dbReference type="InterPro" id="IPR036938">
    <property type="entry name" value="PAP2/HPO_sf"/>
</dbReference>
<keyword evidence="2 9" id="KW-0812">Transmembrane</keyword>
<evidence type="ECO:0000256" key="6">
    <source>
        <dbReference type="ARBA" id="ARBA00023136"/>
    </source>
</evidence>
<protein>
    <submittedName>
        <fullName evidence="11">PAP2-domain-containing protein</fullName>
    </submittedName>
</protein>
<evidence type="ECO:0000313" key="12">
    <source>
        <dbReference type="Proteomes" id="UP000799640"/>
    </source>
</evidence>